<keyword evidence="5 8" id="KW-0863">Zinc-finger</keyword>
<evidence type="ECO:0000313" key="11">
    <source>
        <dbReference type="Proteomes" id="UP001187531"/>
    </source>
</evidence>
<reference evidence="10" key="1">
    <citation type="submission" date="2023-07" db="EMBL/GenBank/DDBJ databases">
        <title>Chromosome-level genome assembly of Artemia franciscana.</title>
        <authorList>
            <person name="Jo E."/>
        </authorList>
    </citation>
    <scope>NUCLEOTIDE SEQUENCE</scope>
    <source>
        <tissue evidence="10">Whole body</tissue>
    </source>
</reference>
<evidence type="ECO:0000256" key="7">
    <source>
        <dbReference type="ARBA" id="ARBA00023242"/>
    </source>
</evidence>
<sequence length="285" mass="33237">METSKLFGITAVKKEAEDASSNDDKDIFGSTYSMLLMKHETSLFAVAPDISTDCKLSADQLKRETNIDEDKVFPVTTLYDNGVNKEGCELSSISGLKRRNEEMSKCLNEEMNWNCQHQRPNSAYLFTENDVEKHEVSHAKKKCFECDRCNKKFSRRSDLSNHQRTHTGEKPFECDICEQKFSLRSTLSRHQKTHTGEKPFKCDRCDKRFSRRSHLSNHQRTHTGEKPFQCDRCEKKFSLGSILYRHQRTHDGGKHFECEICKRWFSHSSALSRHRRTHTGEKPFE</sequence>
<dbReference type="Pfam" id="PF13894">
    <property type="entry name" value="zf-C2H2_4"/>
    <property type="match status" value="1"/>
</dbReference>
<dbReference type="FunFam" id="3.30.160.60:FF:000557">
    <property type="entry name" value="zinc finger and SCAN domain-containing protein 29"/>
    <property type="match status" value="1"/>
</dbReference>
<evidence type="ECO:0000313" key="10">
    <source>
        <dbReference type="EMBL" id="KAK2723620.1"/>
    </source>
</evidence>
<evidence type="ECO:0000256" key="3">
    <source>
        <dbReference type="ARBA" id="ARBA00022723"/>
    </source>
</evidence>
<dbReference type="GO" id="GO:0000981">
    <property type="term" value="F:DNA-binding transcription factor activity, RNA polymerase II-specific"/>
    <property type="evidence" value="ECO:0007669"/>
    <property type="project" value="TreeGrafter"/>
</dbReference>
<gene>
    <name evidence="10" type="ORF">QYM36_002083</name>
</gene>
<dbReference type="EMBL" id="JAVRJZ010000004">
    <property type="protein sequence ID" value="KAK2723620.1"/>
    <property type="molecule type" value="Genomic_DNA"/>
</dbReference>
<dbReference type="GO" id="GO:0008270">
    <property type="term" value="F:zinc ion binding"/>
    <property type="evidence" value="ECO:0007669"/>
    <property type="project" value="UniProtKB-KW"/>
</dbReference>
<evidence type="ECO:0000256" key="2">
    <source>
        <dbReference type="ARBA" id="ARBA00006991"/>
    </source>
</evidence>
<evidence type="ECO:0000256" key="1">
    <source>
        <dbReference type="ARBA" id="ARBA00004123"/>
    </source>
</evidence>
<organism evidence="10 11">
    <name type="scientific">Artemia franciscana</name>
    <name type="common">Brine shrimp</name>
    <name type="synonym">Artemia sanfranciscana</name>
    <dbReference type="NCBI Taxonomy" id="6661"/>
    <lineage>
        <taxon>Eukaryota</taxon>
        <taxon>Metazoa</taxon>
        <taxon>Ecdysozoa</taxon>
        <taxon>Arthropoda</taxon>
        <taxon>Crustacea</taxon>
        <taxon>Branchiopoda</taxon>
        <taxon>Anostraca</taxon>
        <taxon>Artemiidae</taxon>
        <taxon>Artemia</taxon>
    </lineage>
</organism>
<keyword evidence="4" id="KW-0677">Repeat</keyword>
<evidence type="ECO:0000256" key="5">
    <source>
        <dbReference type="ARBA" id="ARBA00022771"/>
    </source>
</evidence>
<feature type="domain" description="C2H2-type" evidence="9">
    <location>
        <begin position="200"/>
        <end position="227"/>
    </location>
</feature>
<dbReference type="SUPFAM" id="SSF57667">
    <property type="entry name" value="beta-beta-alpha zinc fingers"/>
    <property type="match status" value="3"/>
</dbReference>
<name>A0AA88I861_ARTSF</name>
<dbReference type="PANTHER" id="PTHR23235:SF120">
    <property type="entry name" value="KRUPPEL-LIKE FACTOR 15"/>
    <property type="match status" value="1"/>
</dbReference>
<accession>A0AA88I861</accession>
<dbReference type="FunFam" id="3.30.160.60:FF:002343">
    <property type="entry name" value="Zinc finger protein 33A"/>
    <property type="match status" value="2"/>
</dbReference>
<evidence type="ECO:0000259" key="9">
    <source>
        <dbReference type="PROSITE" id="PS50157"/>
    </source>
</evidence>
<dbReference type="GO" id="GO:0000978">
    <property type="term" value="F:RNA polymerase II cis-regulatory region sequence-specific DNA binding"/>
    <property type="evidence" value="ECO:0007669"/>
    <property type="project" value="TreeGrafter"/>
</dbReference>
<dbReference type="Gene3D" id="3.30.160.60">
    <property type="entry name" value="Classic Zinc Finger"/>
    <property type="match status" value="5"/>
</dbReference>
<evidence type="ECO:0000256" key="6">
    <source>
        <dbReference type="ARBA" id="ARBA00022833"/>
    </source>
</evidence>
<dbReference type="GO" id="GO:0003682">
    <property type="term" value="F:chromatin binding"/>
    <property type="evidence" value="ECO:0007669"/>
    <property type="project" value="UniProtKB-ARBA"/>
</dbReference>
<dbReference type="Proteomes" id="UP001187531">
    <property type="component" value="Unassembled WGS sequence"/>
</dbReference>
<evidence type="ECO:0000256" key="8">
    <source>
        <dbReference type="PROSITE-ProRule" id="PRU00042"/>
    </source>
</evidence>
<dbReference type="FunFam" id="3.30.160.60:FF:000690">
    <property type="entry name" value="Zinc finger protein 354C"/>
    <property type="match status" value="1"/>
</dbReference>
<comment type="caution">
    <text evidence="10">The sequence shown here is derived from an EMBL/GenBank/DDBJ whole genome shotgun (WGS) entry which is preliminary data.</text>
</comment>
<evidence type="ECO:0000256" key="4">
    <source>
        <dbReference type="ARBA" id="ARBA00022737"/>
    </source>
</evidence>
<dbReference type="SMART" id="SM00355">
    <property type="entry name" value="ZnF_C2H2"/>
    <property type="match status" value="5"/>
</dbReference>
<dbReference type="PROSITE" id="PS50157">
    <property type="entry name" value="ZINC_FINGER_C2H2_2"/>
    <property type="match status" value="5"/>
</dbReference>
<keyword evidence="7" id="KW-0539">Nucleus</keyword>
<feature type="domain" description="C2H2-type" evidence="9">
    <location>
        <begin position="256"/>
        <end position="283"/>
    </location>
</feature>
<keyword evidence="6" id="KW-0862">Zinc</keyword>
<proteinExistence type="inferred from homology"/>
<dbReference type="InterPro" id="IPR036236">
    <property type="entry name" value="Znf_C2H2_sf"/>
</dbReference>
<dbReference type="InterPro" id="IPR013087">
    <property type="entry name" value="Znf_C2H2_type"/>
</dbReference>
<dbReference type="PROSITE" id="PS00028">
    <property type="entry name" value="ZINC_FINGER_C2H2_1"/>
    <property type="match status" value="5"/>
</dbReference>
<comment type="subcellular location">
    <subcellularLocation>
        <location evidence="1">Nucleus</location>
    </subcellularLocation>
</comment>
<feature type="domain" description="C2H2-type" evidence="9">
    <location>
        <begin position="172"/>
        <end position="199"/>
    </location>
</feature>
<keyword evidence="3" id="KW-0479">Metal-binding</keyword>
<dbReference type="FunFam" id="3.30.160.60:FF:001498">
    <property type="entry name" value="Zinc finger protein 404"/>
    <property type="match status" value="1"/>
</dbReference>
<comment type="similarity">
    <text evidence="2">Belongs to the krueppel C2H2-type zinc-finger protein family.</text>
</comment>
<dbReference type="PANTHER" id="PTHR23235">
    <property type="entry name" value="KRUEPPEL-LIKE TRANSCRIPTION FACTOR"/>
    <property type="match status" value="1"/>
</dbReference>
<dbReference type="Pfam" id="PF00096">
    <property type="entry name" value="zf-C2H2"/>
    <property type="match status" value="3"/>
</dbReference>
<keyword evidence="11" id="KW-1185">Reference proteome</keyword>
<protein>
    <recommendedName>
        <fullName evidence="9">C2H2-type domain-containing protein</fullName>
    </recommendedName>
</protein>
<feature type="domain" description="C2H2-type" evidence="9">
    <location>
        <begin position="144"/>
        <end position="171"/>
    </location>
</feature>
<feature type="domain" description="C2H2-type" evidence="9">
    <location>
        <begin position="228"/>
        <end position="255"/>
    </location>
</feature>
<dbReference type="GO" id="GO:0005634">
    <property type="term" value="C:nucleus"/>
    <property type="evidence" value="ECO:0007669"/>
    <property type="project" value="UniProtKB-SubCell"/>
</dbReference>
<dbReference type="AlphaFoldDB" id="A0AA88I861"/>
<feature type="non-terminal residue" evidence="10">
    <location>
        <position position="285"/>
    </location>
</feature>